<gene>
    <name evidence="8" type="ORF">EDD28_0809</name>
</gene>
<dbReference type="RefSeq" id="WP_245967905.1">
    <property type="nucleotide sequence ID" value="NZ_RKHQ01000001.1"/>
</dbReference>
<evidence type="ECO:0000313" key="9">
    <source>
        <dbReference type="Proteomes" id="UP000275356"/>
    </source>
</evidence>
<keyword evidence="4 8" id="KW-0456">Lyase</keyword>
<evidence type="ECO:0000313" key="8">
    <source>
        <dbReference type="EMBL" id="ROR96230.1"/>
    </source>
</evidence>
<organism evidence="8 9">
    <name type="scientific">Salana multivorans</name>
    <dbReference type="NCBI Taxonomy" id="120377"/>
    <lineage>
        <taxon>Bacteria</taxon>
        <taxon>Bacillati</taxon>
        <taxon>Actinomycetota</taxon>
        <taxon>Actinomycetes</taxon>
        <taxon>Micrococcales</taxon>
        <taxon>Beutenbergiaceae</taxon>
        <taxon>Salana</taxon>
    </lineage>
</organism>
<dbReference type="InterPro" id="IPR015422">
    <property type="entry name" value="PyrdxlP-dep_Trfase_small"/>
</dbReference>
<evidence type="ECO:0000256" key="6">
    <source>
        <dbReference type="SAM" id="MobiDB-lite"/>
    </source>
</evidence>
<accession>A0A3N2D8Y4</accession>
<dbReference type="EC" id="4.4.1.13" evidence="2"/>
<evidence type="ECO:0000256" key="4">
    <source>
        <dbReference type="ARBA" id="ARBA00023239"/>
    </source>
</evidence>
<proteinExistence type="inferred from homology"/>
<evidence type="ECO:0000256" key="2">
    <source>
        <dbReference type="ARBA" id="ARBA00012224"/>
    </source>
</evidence>
<feature type="region of interest" description="Disordered" evidence="6">
    <location>
        <begin position="1"/>
        <end position="28"/>
    </location>
</feature>
<evidence type="ECO:0000256" key="5">
    <source>
        <dbReference type="ARBA" id="ARBA00037974"/>
    </source>
</evidence>
<keyword evidence="9" id="KW-1185">Reference proteome</keyword>
<comment type="caution">
    <text evidence="8">The sequence shown here is derived from an EMBL/GenBank/DDBJ whole genome shotgun (WGS) entry which is preliminary data.</text>
</comment>
<dbReference type="PANTHER" id="PTHR43525:SF2">
    <property type="entry name" value="CYSTATHIONINE BETA-LYASE-RELATED"/>
    <property type="match status" value="1"/>
</dbReference>
<dbReference type="GO" id="GO:0030170">
    <property type="term" value="F:pyridoxal phosphate binding"/>
    <property type="evidence" value="ECO:0007669"/>
    <property type="project" value="InterPro"/>
</dbReference>
<feature type="compositionally biased region" description="Polar residues" evidence="6">
    <location>
        <begin position="1"/>
        <end position="16"/>
    </location>
</feature>
<protein>
    <recommendedName>
        <fullName evidence="2">cysteine-S-conjugate beta-lyase</fullName>
        <ecNumber evidence="2">4.4.1.13</ecNumber>
    </recommendedName>
</protein>
<dbReference type="InterPro" id="IPR051798">
    <property type="entry name" value="Class-II_PLP-Dep_Aminotrans"/>
</dbReference>
<dbReference type="PANTHER" id="PTHR43525">
    <property type="entry name" value="PROTEIN MALY"/>
    <property type="match status" value="1"/>
</dbReference>
<dbReference type="CDD" id="cd00609">
    <property type="entry name" value="AAT_like"/>
    <property type="match status" value="1"/>
</dbReference>
<sequence>MTDLDVSSSSVGQGPSTGIDGPDTGGFDPALADATTVDELVARGSLKWTAFPDCLGAWVAEMDFLPAAPVRTALTSAVERGAYGYIAPSLAARTRAATSDWYRRECGWAVAPEDVHLVPDVLQALRVALDHVAGAGSVAVVTTPAYMPFLTRPQAVGHDVVLAPARVDDGGVWRHDLATLDAALAEAGRRSREAGARPLLILCNPWNPVGRVLTREEQLEIADVVERHGALVFSDEIHAPLRFDGLPHVPYASIDARTAAHTVTAVSASKTWNLAGLKCAQLLATDPELAQVLRRPTTLAGLEPATVGVLANAVAFERGEPWRAAVLAYLADNRETFARAVAGIAGARHRQPEGTYLAWVDLREARTPEGERPPADLAAYLRERVGVAINDGASCGLPGFIRVNLATPRPVLARIAEAIAGAFA</sequence>
<dbReference type="Gene3D" id="3.90.1150.10">
    <property type="entry name" value="Aspartate Aminotransferase, domain 1"/>
    <property type="match status" value="1"/>
</dbReference>
<dbReference type="InterPro" id="IPR015421">
    <property type="entry name" value="PyrdxlP-dep_Trfase_major"/>
</dbReference>
<dbReference type="AlphaFoldDB" id="A0A3N2D8Y4"/>
<evidence type="ECO:0000259" key="7">
    <source>
        <dbReference type="Pfam" id="PF00155"/>
    </source>
</evidence>
<evidence type="ECO:0000256" key="3">
    <source>
        <dbReference type="ARBA" id="ARBA00022898"/>
    </source>
</evidence>
<dbReference type="Proteomes" id="UP000275356">
    <property type="component" value="Unassembled WGS sequence"/>
</dbReference>
<dbReference type="Gene3D" id="3.40.640.10">
    <property type="entry name" value="Type I PLP-dependent aspartate aminotransferase-like (Major domain)"/>
    <property type="match status" value="1"/>
</dbReference>
<name>A0A3N2D8Y4_9MICO</name>
<keyword evidence="3" id="KW-0663">Pyridoxal phosphate</keyword>
<reference evidence="8 9" key="1">
    <citation type="submission" date="2018-11" db="EMBL/GenBank/DDBJ databases">
        <title>Sequencing the genomes of 1000 actinobacteria strains.</title>
        <authorList>
            <person name="Klenk H.-P."/>
        </authorList>
    </citation>
    <scope>NUCLEOTIDE SEQUENCE [LARGE SCALE GENOMIC DNA]</scope>
    <source>
        <strain evidence="8 9">DSM 13521</strain>
    </source>
</reference>
<dbReference type="EMBL" id="RKHQ01000001">
    <property type="protein sequence ID" value="ROR96230.1"/>
    <property type="molecule type" value="Genomic_DNA"/>
</dbReference>
<dbReference type="Pfam" id="PF00155">
    <property type="entry name" value="Aminotran_1_2"/>
    <property type="match status" value="1"/>
</dbReference>
<dbReference type="SUPFAM" id="SSF53383">
    <property type="entry name" value="PLP-dependent transferases"/>
    <property type="match status" value="1"/>
</dbReference>
<feature type="domain" description="Aminotransferase class I/classII large" evidence="7">
    <location>
        <begin position="79"/>
        <end position="419"/>
    </location>
</feature>
<evidence type="ECO:0000256" key="1">
    <source>
        <dbReference type="ARBA" id="ARBA00001933"/>
    </source>
</evidence>
<comment type="similarity">
    <text evidence="5">Belongs to the class-II pyridoxal-phosphate-dependent aminotransferase family. MalY/PatB cystathionine beta-lyase subfamily.</text>
</comment>
<comment type="cofactor">
    <cofactor evidence="1">
        <name>pyridoxal 5'-phosphate</name>
        <dbReference type="ChEBI" id="CHEBI:597326"/>
    </cofactor>
</comment>
<dbReference type="GO" id="GO:0047804">
    <property type="term" value="F:cysteine-S-conjugate beta-lyase activity"/>
    <property type="evidence" value="ECO:0007669"/>
    <property type="project" value="UniProtKB-EC"/>
</dbReference>
<dbReference type="InterPro" id="IPR015424">
    <property type="entry name" value="PyrdxlP-dep_Trfase"/>
</dbReference>
<dbReference type="InterPro" id="IPR004839">
    <property type="entry name" value="Aminotransferase_I/II_large"/>
</dbReference>